<evidence type="ECO:0000313" key="10">
    <source>
        <dbReference type="Proteomes" id="UP000007978"/>
    </source>
</evidence>
<dbReference type="PANTHER" id="PTHR46720">
    <property type="entry name" value="HYDROXYLASE, PUTATIVE (AFU_ORTHOLOGUE AFUA_3G01460)-RELATED"/>
    <property type="match status" value="1"/>
</dbReference>
<dbReference type="SUPFAM" id="SSF51905">
    <property type="entry name" value="FAD/NAD(P)-binding domain"/>
    <property type="match status" value="1"/>
</dbReference>
<evidence type="ECO:0000256" key="3">
    <source>
        <dbReference type="ARBA" id="ARBA00022630"/>
    </source>
</evidence>
<evidence type="ECO:0000256" key="5">
    <source>
        <dbReference type="ARBA" id="ARBA00023002"/>
    </source>
</evidence>
<reference evidence="9 10" key="1">
    <citation type="journal article" date="2012" name="PLoS Pathog.">
        <title>Comparative pathogenomics reveals horizontally acquired novel virulence genes in fungi infecting cereal hosts.</title>
        <authorList>
            <person name="Gardiner D.M."/>
            <person name="McDonald M.C."/>
            <person name="Covarelli L."/>
            <person name="Solomon P.S."/>
            <person name="Rusu A.G."/>
            <person name="Marshall M."/>
            <person name="Kazan K."/>
            <person name="Chakraborty S."/>
            <person name="McDonald B.A."/>
            <person name="Manners J.M."/>
        </authorList>
    </citation>
    <scope>NUCLEOTIDE SEQUENCE [LARGE SCALE GENOMIC DNA]</scope>
    <source>
        <strain evidence="9 10">CS3096</strain>
    </source>
</reference>
<evidence type="ECO:0000256" key="2">
    <source>
        <dbReference type="ARBA" id="ARBA00007992"/>
    </source>
</evidence>
<dbReference type="KEGG" id="fpu:FPSE_09034"/>
<comment type="cofactor">
    <cofactor evidence="1">
        <name>FAD</name>
        <dbReference type="ChEBI" id="CHEBI:57692"/>
    </cofactor>
</comment>
<comment type="similarity">
    <text evidence="2">Belongs to the paxM FAD-dependent monooxygenase family.</text>
</comment>
<dbReference type="Pfam" id="PF01494">
    <property type="entry name" value="FAD_binding_3"/>
    <property type="match status" value="1"/>
</dbReference>
<name>K3VE25_FUSPC</name>
<protein>
    <recommendedName>
        <fullName evidence="8">FAD-binding domain-containing protein</fullName>
    </recommendedName>
</protein>
<keyword evidence="4" id="KW-0274">FAD</keyword>
<feature type="domain" description="FAD-binding" evidence="8">
    <location>
        <begin position="8"/>
        <end position="363"/>
    </location>
</feature>
<dbReference type="PANTHER" id="PTHR46720:SF3">
    <property type="entry name" value="FAD-BINDING DOMAIN-CONTAINING PROTEIN-RELATED"/>
    <property type="match status" value="1"/>
</dbReference>
<keyword evidence="7" id="KW-0472">Membrane</keyword>
<keyword evidence="3" id="KW-0285">Flavoprotein</keyword>
<dbReference type="GO" id="GO:0004497">
    <property type="term" value="F:monooxygenase activity"/>
    <property type="evidence" value="ECO:0007669"/>
    <property type="project" value="UniProtKB-KW"/>
</dbReference>
<dbReference type="PRINTS" id="PR00420">
    <property type="entry name" value="RNGMNOXGNASE"/>
</dbReference>
<keyword evidence="5" id="KW-0560">Oxidoreductase</keyword>
<dbReference type="InterPro" id="IPR036188">
    <property type="entry name" value="FAD/NAD-bd_sf"/>
</dbReference>
<dbReference type="Proteomes" id="UP000007978">
    <property type="component" value="Chromosome 1"/>
</dbReference>
<evidence type="ECO:0000259" key="8">
    <source>
        <dbReference type="Pfam" id="PF01494"/>
    </source>
</evidence>
<sequence>MVTSEPLSVAIVGGGISGLILAIGLLHNPQLEVTIFEASSAFMEIGAGLALGPNAQRALRLISPDVAQAFEDLATGNLSSEYSKVWFNFRRDIRGQQCDLDLGAIENDTGQQTVHRAKFLDALTALVPQDKVQFGKRLLNVVQHDHHVVLHFEDGTTAKASCAIGADGVHSNMRKYLLGTAAPAAVPVFSGFVAYRGLIPMEIADKTLGKFARDAYLWCGNECMVMIYPIDDGQVVNVVAACHRKTWDDKAFVVNSTQEQFRRDFDSLDRIPRKVIELLGNPMLWGLLDHNSAPCYYLRNTAVIGDAAHATTPFQGAGAGQAIEDALVMSKLLGQVQRLNDIEPAFAAYDAIRRPRTERVVQTSRQAMKLFTFTDAAVGDDVEKWKQAWEGRMNWIWDIDLEAHVADALDMFELNRCACEE</sequence>
<gene>
    <name evidence="9" type="ORF">FPSE_09034</name>
</gene>
<dbReference type="InterPro" id="IPR051104">
    <property type="entry name" value="FAD_monoxygenase"/>
</dbReference>
<proteinExistence type="inferred from homology"/>
<comment type="caution">
    <text evidence="9">The sequence shown here is derived from an EMBL/GenBank/DDBJ whole genome shotgun (WGS) entry which is preliminary data.</text>
</comment>
<evidence type="ECO:0000256" key="7">
    <source>
        <dbReference type="SAM" id="Phobius"/>
    </source>
</evidence>
<keyword evidence="10" id="KW-1185">Reference proteome</keyword>
<dbReference type="GO" id="GO:0071949">
    <property type="term" value="F:FAD binding"/>
    <property type="evidence" value="ECO:0007669"/>
    <property type="project" value="InterPro"/>
</dbReference>
<dbReference type="EMBL" id="AFNW01000303">
    <property type="protein sequence ID" value="EKJ70798.1"/>
    <property type="molecule type" value="Genomic_DNA"/>
</dbReference>
<dbReference type="RefSeq" id="XP_009260426.1">
    <property type="nucleotide sequence ID" value="XM_009262151.1"/>
</dbReference>
<keyword evidence="6" id="KW-0503">Monooxygenase</keyword>
<dbReference type="AlphaFoldDB" id="K3VE25"/>
<dbReference type="InterPro" id="IPR002938">
    <property type="entry name" value="FAD-bd"/>
</dbReference>
<keyword evidence="7" id="KW-0812">Transmembrane</keyword>
<dbReference type="GeneID" id="20367651"/>
<keyword evidence="7" id="KW-1133">Transmembrane helix</keyword>
<dbReference type="GO" id="GO:0044550">
    <property type="term" value="P:secondary metabolite biosynthetic process"/>
    <property type="evidence" value="ECO:0007669"/>
    <property type="project" value="TreeGrafter"/>
</dbReference>
<dbReference type="eggNOG" id="KOG2614">
    <property type="taxonomic scope" value="Eukaryota"/>
</dbReference>
<accession>K3VE25</accession>
<dbReference type="HOGENOM" id="CLU_009665_6_3_1"/>
<evidence type="ECO:0000256" key="1">
    <source>
        <dbReference type="ARBA" id="ARBA00001974"/>
    </source>
</evidence>
<feature type="transmembrane region" description="Helical" evidence="7">
    <location>
        <begin position="7"/>
        <end position="26"/>
    </location>
</feature>
<organism evidence="9 10">
    <name type="scientific">Fusarium pseudograminearum (strain CS3096)</name>
    <name type="common">Wheat and barley crown-rot fungus</name>
    <dbReference type="NCBI Taxonomy" id="1028729"/>
    <lineage>
        <taxon>Eukaryota</taxon>
        <taxon>Fungi</taxon>
        <taxon>Dikarya</taxon>
        <taxon>Ascomycota</taxon>
        <taxon>Pezizomycotina</taxon>
        <taxon>Sordariomycetes</taxon>
        <taxon>Hypocreomycetidae</taxon>
        <taxon>Hypocreales</taxon>
        <taxon>Nectriaceae</taxon>
        <taxon>Fusarium</taxon>
    </lineage>
</organism>
<evidence type="ECO:0000313" key="9">
    <source>
        <dbReference type="EMBL" id="EKJ70798.1"/>
    </source>
</evidence>
<dbReference type="SUPFAM" id="SSF54373">
    <property type="entry name" value="FAD-linked reductases, C-terminal domain"/>
    <property type="match status" value="1"/>
</dbReference>
<evidence type="ECO:0000256" key="6">
    <source>
        <dbReference type="ARBA" id="ARBA00023033"/>
    </source>
</evidence>
<dbReference type="OrthoDB" id="417877at2759"/>
<evidence type="ECO:0000256" key="4">
    <source>
        <dbReference type="ARBA" id="ARBA00022827"/>
    </source>
</evidence>
<dbReference type="Gene3D" id="3.50.50.60">
    <property type="entry name" value="FAD/NAD(P)-binding domain"/>
    <property type="match status" value="1"/>
</dbReference>